<accession>A0A1G9HVK9</accession>
<name>A0A1G9HVK9_9RHOB</name>
<keyword evidence="1" id="KW-0732">Signal</keyword>
<feature type="signal peptide" evidence="1">
    <location>
        <begin position="1"/>
        <end position="21"/>
    </location>
</feature>
<dbReference type="EMBL" id="FNGE01000007">
    <property type="protein sequence ID" value="SDL16892.1"/>
    <property type="molecule type" value="Genomic_DNA"/>
</dbReference>
<feature type="chain" id="PRO_5011690092" evidence="1">
    <location>
        <begin position="22"/>
        <end position="116"/>
    </location>
</feature>
<dbReference type="OrthoDB" id="9906109at2"/>
<protein>
    <submittedName>
        <fullName evidence="2">Uncharacterized protein</fullName>
    </submittedName>
</protein>
<organism evidence="2 3">
    <name type="scientific">Paracoccus chinensis</name>
    <dbReference type="NCBI Taxonomy" id="525640"/>
    <lineage>
        <taxon>Bacteria</taxon>
        <taxon>Pseudomonadati</taxon>
        <taxon>Pseudomonadota</taxon>
        <taxon>Alphaproteobacteria</taxon>
        <taxon>Rhodobacterales</taxon>
        <taxon>Paracoccaceae</taxon>
        <taxon>Paracoccus</taxon>
    </lineage>
</organism>
<dbReference type="AlphaFoldDB" id="A0A1G9HVK9"/>
<evidence type="ECO:0000313" key="2">
    <source>
        <dbReference type="EMBL" id="SDL16892.1"/>
    </source>
</evidence>
<dbReference type="RefSeq" id="WP_090754935.1">
    <property type="nucleotide sequence ID" value="NZ_FNGE01000007.1"/>
</dbReference>
<evidence type="ECO:0000313" key="3">
    <source>
        <dbReference type="Proteomes" id="UP000199555"/>
    </source>
</evidence>
<proteinExistence type="predicted"/>
<keyword evidence="3" id="KW-1185">Reference proteome</keyword>
<reference evidence="3" key="1">
    <citation type="submission" date="2016-10" db="EMBL/GenBank/DDBJ databases">
        <authorList>
            <person name="Varghese N."/>
            <person name="Submissions S."/>
        </authorList>
    </citation>
    <scope>NUCLEOTIDE SEQUENCE [LARGE SCALE GENOMIC DNA]</scope>
    <source>
        <strain evidence="3">CGMCC 1.7655</strain>
    </source>
</reference>
<evidence type="ECO:0000256" key="1">
    <source>
        <dbReference type="SAM" id="SignalP"/>
    </source>
</evidence>
<dbReference type="Proteomes" id="UP000199555">
    <property type="component" value="Unassembled WGS sequence"/>
</dbReference>
<dbReference type="STRING" id="525640.SAMN04487971_10733"/>
<gene>
    <name evidence="2" type="ORF">SAMN04487971_10733</name>
</gene>
<sequence>MSRLLIPAALALAVTTVAAQADDLYYIDGYRMNCPMEAGGEGIISVGPGRFSITESHYERVTERQGLAGGWQRASWACMAEGEECGREQIDLRITDARIEIRFAGDRSFMGARCPG</sequence>